<gene>
    <name evidence="1" type="ORF">OSIN01602_LOCUS10232</name>
</gene>
<dbReference type="EMBL" id="HBGO01017907">
    <property type="protein sequence ID" value="CAD9339614.1"/>
    <property type="molecule type" value="Transcribed_RNA"/>
</dbReference>
<sequence length="149" mass="15701">MNMGNTNAIGGGVAGGIGAAGGAVGGIPGAVFGGAVGAVVHNEIVNGGKTTIRHMKHVGRNTVWTVTGRGEMGNIYFEQKKNGPITIHPGDYISYGFTTKNGRSTGSITFSCDNYKVTYSYDGCYIRHRGRTHRMTLNNPADGDVYLED</sequence>
<proteinExistence type="predicted"/>
<accession>A0A7S2EJ67</accession>
<reference evidence="1" key="1">
    <citation type="submission" date="2021-01" db="EMBL/GenBank/DDBJ databases">
        <authorList>
            <person name="Corre E."/>
            <person name="Pelletier E."/>
            <person name="Niang G."/>
            <person name="Scheremetjew M."/>
            <person name="Finn R."/>
            <person name="Kale V."/>
            <person name="Holt S."/>
            <person name="Cochrane G."/>
            <person name="Meng A."/>
            <person name="Brown T."/>
            <person name="Cohen L."/>
        </authorList>
    </citation>
    <scope>NUCLEOTIDE SEQUENCE</scope>
    <source>
        <strain evidence="1">Grunow 1884</strain>
    </source>
</reference>
<organism evidence="1">
    <name type="scientific">Trieres chinensis</name>
    <name type="common">Marine centric diatom</name>
    <name type="synonym">Odontella sinensis</name>
    <dbReference type="NCBI Taxonomy" id="1514140"/>
    <lineage>
        <taxon>Eukaryota</taxon>
        <taxon>Sar</taxon>
        <taxon>Stramenopiles</taxon>
        <taxon>Ochrophyta</taxon>
        <taxon>Bacillariophyta</taxon>
        <taxon>Mediophyceae</taxon>
        <taxon>Biddulphiophycidae</taxon>
        <taxon>Eupodiscales</taxon>
        <taxon>Parodontellaceae</taxon>
        <taxon>Trieres</taxon>
    </lineage>
</organism>
<dbReference type="AlphaFoldDB" id="A0A7S2EJ67"/>
<name>A0A7S2EJ67_TRICV</name>
<protein>
    <submittedName>
        <fullName evidence="1">Uncharacterized protein</fullName>
    </submittedName>
</protein>
<evidence type="ECO:0000313" key="1">
    <source>
        <dbReference type="EMBL" id="CAD9339614.1"/>
    </source>
</evidence>